<dbReference type="Gene3D" id="2.60.40.1120">
    <property type="entry name" value="Carboxypeptidase-like, regulatory domain"/>
    <property type="match status" value="1"/>
</dbReference>
<evidence type="ECO:0000313" key="5">
    <source>
        <dbReference type="EMBL" id="SFP85725.1"/>
    </source>
</evidence>
<evidence type="ECO:0000256" key="3">
    <source>
        <dbReference type="ARBA" id="ARBA00023237"/>
    </source>
</evidence>
<keyword evidence="5" id="KW-0378">Hydrolase</keyword>
<dbReference type="InterPro" id="IPR008969">
    <property type="entry name" value="CarboxyPept-like_regulatory"/>
</dbReference>
<sequence>MRGDLKFSASPYYLTLYLKMKKILLLISILLFTHLVNAQNPSRIVIKGSIKDTAGTALSAATVMLLQPKDSSLVNFARANESGTFEFKNVRNANYILKVSYVGYLPYQQVLSPSASEINDLGNLKIKPIAKELIEVVVKTARAPLTIRGDTIEYNASSFKVPPGSSVEDLLRRLPGIEVDASGNIKAQGKDVKKVLVDGKTFFGDDPKAATKNLGAETISKIQVFNDKSEQAKLTGVDDGKKEKAINLELKEEFKKGAFGKVTVAAGTESRGVLRGNYNRFNKKEQFSILGYTNNINETGVNWNDYGEFKGNNSFNNNDNGDFGFANGGSRYNFDGGDLLNNFDGKGFTNNFGTGLNYNYTFQKTKFSSSYFYNQTRLSLDQFEEKKTFLQNSFFSNTDTTGKTDFRRNHSVAMRVEQMLDSSNTLIAKANLRVSHSDVGTNQSQRYFTDENTLNTTSKIDNSSKLNSLGFSGSLIFRHKFKKKGRNFALSTGLNTNSSDGTENLNSLSRFLNATNVNEQVKALGQLNQNENKATLIKSSLFFLEPISKKMYWESFYNFSTDHREVGREAFNALRNNSRFDSLSTFYKNTINYNRVGTSLRYSFKGVNVTVGLAALRFDLEGKLYGGKDYPVAQSLTKSYDAVTPNISSDIALKNNTYLSLNYTLNVQAPDISYLQPVVNNNNPFYIITGNPDLLPEKSNNLSLYFNKFDPATFSYINLWTEYNSYSSQIVYNQTVDENFVTRTRPENLSGGKNFNVGTYIGFPIVKTKFTLNLNGNASIGNSPTFINGVKNETDNKSYQLGLGFNINPSEKLLMNVSGRLGFNNINYSIEERQNQQIRNHGIDASVKWNFAKKLFLETNLDYKTYRNDRFGFDQNIPIYNCSVRKLFGKENKVEVRLAAFDIFNKRQNIVQMASQNYVTTQRALTLARYFMLSFTYNMKGHADKLKKNGGW</sequence>
<feature type="domain" description="Outer membrane protein beta-barrel" evidence="4">
    <location>
        <begin position="479"/>
        <end position="780"/>
    </location>
</feature>
<evidence type="ECO:0000256" key="1">
    <source>
        <dbReference type="ARBA" id="ARBA00004442"/>
    </source>
</evidence>
<dbReference type="SUPFAM" id="SSF49464">
    <property type="entry name" value="Carboxypeptidase regulatory domain-like"/>
    <property type="match status" value="1"/>
</dbReference>
<dbReference type="GO" id="GO:0004180">
    <property type="term" value="F:carboxypeptidase activity"/>
    <property type="evidence" value="ECO:0007669"/>
    <property type="project" value="UniProtKB-KW"/>
</dbReference>
<reference evidence="5 6" key="1">
    <citation type="submission" date="2016-10" db="EMBL/GenBank/DDBJ databases">
        <authorList>
            <person name="de Groot N.N."/>
        </authorList>
    </citation>
    <scope>NUCLEOTIDE SEQUENCE [LARGE SCALE GENOMIC DNA]</scope>
    <source>
        <strain evidence="6">E92,LMG 26720,CCM 7988</strain>
    </source>
</reference>
<organism evidence="5 6">
    <name type="scientific">Pseudarcicella hirudinis</name>
    <dbReference type="NCBI Taxonomy" id="1079859"/>
    <lineage>
        <taxon>Bacteria</taxon>
        <taxon>Pseudomonadati</taxon>
        <taxon>Bacteroidota</taxon>
        <taxon>Cytophagia</taxon>
        <taxon>Cytophagales</taxon>
        <taxon>Flectobacillaceae</taxon>
        <taxon>Pseudarcicella</taxon>
    </lineage>
</organism>
<dbReference type="SUPFAM" id="SSF56935">
    <property type="entry name" value="Porins"/>
    <property type="match status" value="1"/>
</dbReference>
<comment type="subcellular location">
    <subcellularLocation>
        <location evidence="1">Cell outer membrane</location>
    </subcellularLocation>
</comment>
<evidence type="ECO:0000259" key="4">
    <source>
        <dbReference type="Pfam" id="PF14905"/>
    </source>
</evidence>
<gene>
    <name evidence="5" type="ORF">SAMN04515674_106172</name>
</gene>
<dbReference type="Pfam" id="PF14905">
    <property type="entry name" value="OMP_b-brl_3"/>
    <property type="match status" value="2"/>
</dbReference>
<keyword evidence="5" id="KW-0121">Carboxypeptidase</keyword>
<keyword evidence="5" id="KW-0645">Protease</keyword>
<keyword evidence="3" id="KW-0998">Cell outer membrane</keyword>
<keyword evidence="2" id="KW-0472">Membrane</keyword>
<proteinExistence type="predicted"/>
<feature type="domain" description="Outer membrane protein beta-barrel" evidence="4">
    <location>
        <begin position="787"/>
        <end position="937"/>
    </location>
</feature>
<dbReference type="InterPro" id="IPR036942">
    <property type="entry name" value="Beta-barrel_TonB_sf"/>
</dbReference>
<evidence type="ECO:0000256" key="2">
    <source>
        <dbReference type="ARBA" id="ARBA00023136"/>
    </source>
</evidence>
<dbReference type="EMBL" id="FOXH01000006">
    <property type="protein sequence ID" value="SFP85725.1"/>
    <property type="molecule type" value="Genomic_DNA"/>
</dbReference>
<evidence type="ECO:0000313" key="6">
    <source>
        <dbReference type="Proteomes" id="UP000199306"/>
    </source>
</evidence>
<dbReference type="AlphaFoldDB" id="A0A1I5TRQ6"/>
<dbReference type="OrthoDB" id="1682379at2"/>
<keyword evidence="6" id="KW-1185">Reference proteome</keyword>
<dbReference type="Proteomes" id="UP000199306">
    <property type="component" value="Unassembled WGS sequence"/>
</dbReference>
<accession>A0A1I5TRQ6</accession>
<dbReference type="InterPro" id="IPR041700">
    <property type="entry name" value="OMP_b-brl_3"/>
</dbReference>
<name>A0A1I5TRQ6_9BACT</name>
<dbReference type="GO" id="GO:0009279">
    <property type="term" value="C:cell outer membrane"/>
    <property type="evidence" value="ECO:0007669"/>
    <property type="project" value="UniProtKB-SubCell"/>
</dbReference>
<protein>
    <submittedName>
        <fullName evidence="5">Carboxypeptidase regulatory-like domain-containing protein</fullName>
    </submittedName>
</protein>
<dbReference type="STRING" id="1079859.SAMN04515674_106172"/>
<dbReference type="Pfam" id="PF13620">
    <property type="entry name" value="CarboxypepD_reg"/>
    <property type="match status" value="1"/>
</dbReference>
<dbReference type="Gene3D" id="2.40.170.20">
    <property type="entry name" value="TonB-dependent receptor, beta-barrel domain"/>
    <property type="match status" value="1"/>
</dbReference>